<reference evidence="1" key="1">
    <citation type="submission" date="2023-07" db="EMBL/GenBank/DDBJ databases">
        <title>Black Yeasts Isolated from many extreme environments.</title>
        <authorList>
            <person name="Coleine C."/>
            <person name="Stajich J.E."/>
            <person name="Selbmann L."/>
        </authorList>
    </citation>
    <scope>NUCLEOTIDE SEQUENCE</scope>
    <source>
        <strain evidence="1">CCFEE 5714</strain>
    </source>
</reference>
<comment type="caution">
    <text evidence="1">The sequence shown here is derived from an EMBL/GenBank/DDBJ whole genome shotgun (WGS) entry which is preliminary data.</text>
</comment>
<proteinExistence type="predicted"/>
<evidence type="ECO:0000313" key="2">
    <source>
        <dbReference type="Proteomes" id="UP001281147"/>
    </source>
</evidence>
<dbReference type="EMBL" id="JAUTXU010000285">
    <property type="protein sequence ID" value="KAK3690603.1"/>
    <property type="molecule type" value="Genomic_DNA"/>
</dbReference>
<sequence>MPSLPLSTPVLEAAFRFDHSCSDPVHFTPDGKAKVDPTLPWMTSDLVCAHEARTLLFDDSVMHAAIVHGHDEMDRPAVQFKRLSTQRRALVCQVLRGMKKEGAEEYSRADGGGRGSVTKGPGDGKGTAGGEKVQVGKVNETTKSVAAPAAGGAAKSEADGEADWEVLEEGAGEEGEYVIVGR</sequence>
<protein>
    <submittedName>
        <fullName evidence="1">Uncharacterized protein</fullName>
    </submittedName>
</protein>
<accession>A0ACC3MF77</accession>
<gene>
    <name evidence="1" type="ORF">LTR37_019099</name>
</gene>
<organism evidence="1 2">
    <name type="scientific">Vermiconidia calcicola</name>
    <dbReference type="NCBI Taxonomy" id="1690605"/>
    <lineage>
        <taxon>Eukaryota</taxon>
        <taxon>Fungi</taxon>
        <taxon>Dikarya</taxon>
        <taxon>Ascomycota</taxon>
        <taxon>Pezizomycotina</taxon>
        <taxon>Dothideomycetes</taxon>
        <taxon>Dothideomycetidae</taxon>
        <taxon>Mycosphaerellales</taxon>
        <taxon>Extremaceae</taxon>
        <taxon>Vermiconidia</taxon>
    </lineage>
</organism>
<name>A0ACC3MF77_9PEZI</name>
<evidence type="ECO:0000313" key="1">
    <source>
        <dbReference type="EMBL" id="KAK3690603.1"/>
    </source>
</evidence>
<keyword evidence="2" id="KW-1185">Reference proteome</keyword>
<dbReference type="Proteomes" id="UP001281147">
    <property type="component" value="Unassembled WGS sequence"/>
</dbReference>